<evidence type="ECO:0000313" key="3">
    <source>
        <dbReference type="Proteomes" id="UP000239872"/>
    </source>
</evidence>
<evidence type="ECO:0000313" key="2">
    <source>
        <dbReference type="EMBL" id="PQJ10663.1"/>
    </source>
</evidence>
<dbReference type="RefSeq" id="WP_105039391.1">
    <property type="nucleotide sequence ID" value="NZ_PPSL01000003.1"/>
</dbReference>
<dbReference type="Proteomes" id="UP000239872">
    <property type="component" value="Unassembled WGS sequence"/>
</dbReference>
<dbReference type="EMBL" id="PPSL01000003">
    <property type="protein sequence ID" value="PQJ10663.1"/>
    <property type="molecule type" value="Genomic_DNA"/>
</dbReference>
<keyword evidence="1" id="KW-0732">Signal</keyword>
<dbReference type="AlphaFoldDB" id="A0A2S7SUU9"/>
<evidence type="ECO:0000256" key="1">
    <source>
        <dbReference type="SAM" id="SignalP"/>
    </source>
</evidence>
<accession>A0A2S7SUU9</accession>
<feature type="chain" id="PRO_5015405756" evidence="1">
    <location>
        <begin position="22"/>
        <end position="122"/>
    </location>
</feature>
<proteinExistence type="predicted"/>
<sequence length="122" mass="13382">MKKIFVLLAFAPAMFPAASYAGWTKIVCNGGPNGYDIVNETHSGKDHQLICIGEGTAKPQWSTCISDVVITTNGVINISKDIEPMIEKQIQRHIVKGEMKLDDKTTVSWRAIKGGYSLTVED</sequence>
<reference evidence="2 3" key="1">
    <citation type="submission" date="2018-01" db="EMBL/GenBank/DDBJ databases">
        <title>A novel member of the phylum Bacteroidetes isolated from glacier ice.</title>
        <authorList>
            <person name="Liu Q."/>
            <person name="Xin Y.-H."/>
        </authorList>
    </citation>
    <scope>NUCLEOTIDE SEQUENCE [LARGE SCALE GENOMIC DNA]</scope>
    <source>
        <strain evidence="2 3">RB1R16</strain>
    </source>
</reference>
<gene>
    <name evidence="2" type="ORF">CJD36_011875</name>
</gene>
<organism evidence="2 3">
    <name type="scientific">Flavipsychrobacter stenotrophus</name>
    <dbReference type="NCBI Taxonomy" id="2077091"/>
    <lineage>
        <taxon>Bacteria</taxon>
        <taxon>Pseudomonadati</taxon>
        <taxon>Bacteroidota</taxon>
        <taxon>Chitinophagia</taxon>
        <taxon>Chitinophagales</taxon>
        <taxon>Chitinophagaceae</taxon>
        <taxon>Flavipsychrobacter</taxon>
    </lineage>
</organism>
<name>A0A2S7SUU9_9BACT</name>
<keyword evidence="3" id="KW-1185">Reference proteome</keyword>
<protein>
    <submittedName>
        <fullName evidence="2">Uncharacterized protein</fullName>
    </submittedName>
</protein>
<comment type="caution">
    <text evidence="2">The sequence shown here is derived from an EMBL/GenBank/DDBJ whole genome shotgun (WGS) entry which is preliminary data.</text>
</comment>
<feature type="signal peptide" evidence="1">
    <location>
        <begin position="1"/>
        <end position="21"/>
    </location>
</feature>